<dbReference type="RefSeq" id="WP_128979518.1">
    <property type="nucleotide sequence ID" value="NZ_PDKJ01000003.1"/>
</dbReference>
<dbReference type="CDD" id="cd02966">
    <property type="entry name" value="TlpA_like_family"/>
    <property type="match status" value="1"/>
</dbReference>
<evidence type="ECO:0000313" key="5">
    <source>
        <dbReference type="EMBL" id="RXJ69279.1"/>
    </source>
</evidence>
<dbReference type="InterPro" id="IPR013766">
    <property type="entry name" value="Thioredoxin_domain"/>
</dbReference>
<dbReference type="GO" id="GO:0016491">
    <property type="term" value="F:oxidoreductase activity"/>
    <property type="evidence" value="ECO:0007669"/>
    <property type="project" value="InterPro"/>
</dbReference>
<evidence type="ECO:0000313" key="6">
    <source>
        <dbReference type="Proteomes" id="UP000290172"/>
    </source>
</evidence>
<dbReference type="SUPFAM" id="SSF52833">
    <property type="entry name" value="Thioredoxin-like"/>
    <property type="match status" value="1"/>
</dbReference>
<name>A0A4Q0YJC9_9BACT</name>
<evidence type="ECO:0000256" key="3">
    <source>
        <dbReference type="ARBA" id="ARBA00023284"/>
    </source>
</evidence>
<accession>A0A4Q0YJC9</accession>
<dbReference type="GO" id="GO:0017004">
    <property type="term" value="P:cytochrome complex assembly"/>
    <property type="evidence" value="ECO:0007669"/>
    <property type="project" value="UniProtKB-KW"/>
</dbReference>
<evidence type="ECO:0000256" key="1">
    <source>
        <dbReference type="ARBA" id="ARBA00004196"/>
    </source>
</evidence>
<comment type="subcellular location">
    <subcellularLocation>
        <location evidence="1">Cell envelope</location>
    </subcellularLocation>
</comment>
<dbReference type="InterPro" id="IPR013740">
    <property type="entry name" value="Redoxin"/>
</dbReference>
<evidence type="ECO:0000259" key="4">
    <source>
        <dbReference type="PROSITE" id="PS51352"/>
    </source>
</evidence>
<dbReference type="EMBL" id="PDKJ01000003">
    <property type="protein sequence ID" value="RXJ69279.1"/>
    <property type="molecule type" value="Genomic_DNA"/>
</dbReference>
<dbReference type="PROSITE" id="PS51352">
    <property type="entry name" value="THIOREDOXIN_2"/>
    <property type="match status" value="1"/>
</dbReference>
<dbReference type="Pfam" id="PF08534">
    <property type="entry name" value="Redoxin"/>
    <property type="match status" value="1"/>
</dbReference>
<reference evidence="5 6" key="1">
    <citation type="submission" date="2017-10" db="EMBL/GenBank/DDBJ databases">
        <title>Genomics of the genus Arcobacter.</title>
        <authorList>
            <person name="Perez-Cataluna A."/>
            <person name="Figueras M.J."/>
        </authorList>
    </citation>
    <scope>NUCLEOTIDE SEQUENCE [LARGE SCALE GENOMIC DNA]</scope>
    <source>
        <strain evidence="5 6">CECT 8993</strain>
    </source>
</reference>
<dbReference type="PROSITE" id="PS51257">
    <property type="entry name" value="PROKAR_LIPOPROTEIN"/>
    <property type="match status" value="1"/>
</dbReference>
<proteinExistence type="predicted"/>
<protein>
    <submittedName>
        <fullName evidence="5">Thioredoxin</fullName>
    </submittedName>
</protein>
<sequence>MQFKKLTFLLILIILVVTGCDSKKETVVKEQTKFQISSQLAPQLTLEKNDIGIDFKELKGKVILLNFFATWCPPCKAEIPHLIRLKDKYKDSFEIVALNMGEENGTLSPQEKIDAFVNDYMINYHVSNSKENFKISDIMGNVRIIPTMFLFDTTGKIVQKYVGIVPEEMMETDIKKALGI</sequence>
<feature type="domain" description="Thioredoxin" evidence="4">
    <location>
        <begin position="35"/>
        <end position="179"/>
    </location>
</feature>
<dbReference type="Gene3D" id="3.40.30.10">
    <property type="entry name" value="Glutaredoxin"/>
    <property type="match status" value="1"/>
</dbReference>
<keyword evidence="3" id="KW-0676">Redox-active center</keyword>
<comment type="caution">
    <text evidence="5">The sequence shown here is derived from an EMBL/GenBank/DDBJ whole genome shotgun (WGS) entry which is preliminary data.</text>
</comment>
<dbReference type="GO" id="GO:0030313">
    <property type="term" value="C:cell envelope"/>
    <property type="evidence" value="ECO:0007669"/>
    <property type="project" value="UniProtKB-SubCell"/>
</dbReference>
<dbReference type="PANTHER" id="PTHR42852">
    <property type="entry name" value="THIOL:DISULFIDE INTERCHANGE PROTEIN DSBE"/>
    <property type="match status" value="1"/>
</dbReference>
<dbReference type="InterPro" id="IPR050553">
    <property type="entry name" value="Thioredoxin_ResA/DsbE_sf"/>
</dbReference>
<dbReference type="InterPro" id="IPR036249">
    <property type="entry name" value="Thioredoxin-like_sf"/>
</dbReference>
<evidence type="ECO:0000256" key="2">
    <source>
        <dbReference type="ARBA" id="ARBA00022748"/>
    </source>
</evidence>
<dbReference type="PANTHER" id="PTHR42852:SF17">
    <property type="entry name" value="THIOREDOXIN-LIKE PROTEIN HI_1115"/>
    <property type="match status" value="1"/>
</dbReference>
<gene>
    <name evidence="5" type="ORF">CRV08_04520</name>
</gene>
<dbReference type="PROSITE" id="PS00194">
    <property type="entry name" value="THIOREDOXIN_1"/>
    <property type="match status" value="1"/>
</dbReference>
<dbReference type="InterPro" id="IPR017937">
    <property type="entry name" value="Thioredoxin_CS"/>
</dbReference>
<keyword evidence="2" id="KW-0201">Cytochrome c-type biogenesis</keyword>
<organism evidence="5 6">
    <name type="scientific">Halarcobacter ebronensis</name>
    <dbReference type="NCBI Taxonomy" id="1462615"/>
    <lineage>
        <taxon>Bacteria</taxon>
        <taxon>Pseudomonadati</taxon>
        <taxon>Campylobacterota</taxon>
        <taxon>Epsilonproteobacteria</taxon>
        <taxon>Campylobacterales</taxon>
        <taxon>Arcobacteraceae</taxon>
        <taxon>Halarcobacter</taxon>
    </lineage>
</organism>
<dbReference type="Proteomes" id="UP000290172">
    <property type="component" value="Unassembled WGS sequence"/>
</dbReference>
<dbReference type="AlphaFoldDB" id="A0A4Q0YJC9"/>